<evidence type="ECO:0000313" key="8">
    <source>
        <dbReference type="EMBL" id="GLQ73787.1"/>
    </source>
</evidence>
<keyword evidence="5 7" id="KW-0548">Nucleotidyltransferase</keyword>
<dbReference type="InterPro" id="IPR018294">
    <property type="entry name" value="ISPD_synthase_CS"/>
</dbReference>
<dbReference type="EMBL" id="BSNX01000039">
    <property type="protein sequence ID" value="GLQ73787.1"/>
    <property type="molecule type" value="Genomic_DNA"/>
</dbReference>
<reference evidence="9" key="1">
    <citation type="journal article" date="2019" name="Int. J. Syst. Evol. Microbiol.">
        <title>The Global Catalogue of Microorganisms (GCM) 10K type strain sequencing project: providing services to taxonomists for standard genome sequencing and annotation.</title>
        <authorList>
            <consortium name="The Broad Institute Genomics Platform"/>
            <consortium name="The Broad Institute Genome Sequencing Center for Infectious Disease"/>
            <person name="Wu L."/>
            <person name="Ma J."/>
        </authorList>
    </citation>
    <scope>NUCLEOTIDE SEQUENCE [LARGE SCALE GENOMIC DNA]</scope>
    <source>
        <strain evidence="9">NBRC 15640</strain>
    </source>
</reference>
<dbReference type="NCBIfam" id="TIGR00453">
    <property type="entry name" value="ispD"/>
    <property type="match status" value="1"/>
</dbReference>
<dbReference type="InterPro" id="IPR050088">
    <property type="entry name" value="IspD/TarI_cytidylyltransf_bact"/>
</dbReference>
<dbReference type="PANTHER" id="PTHR32125">
    <property type="entry name" value="2-C-METHYL-D-ERYTHRITOL 4-PHOSPHATE CYTIDYLYLTRANSFERASE, CHLOROPLASTIC"/>
    <property type="match status" value="1"/>
</dbReference>
<comment type="pathway">
    <text evidence="2 7">Isoprenoid biosynthesis; isopentenyl diphosphate biosynthesis via DXP pathway; isopentenyl diphosphate from 1-deoxy-D-xylulose 5-phosphate: step 2/6.</text>
</comment>
<dbReference type="InterPro" id="IPR029044">
    <property type="entry name" value="Nucleotide-diphossugar_trans"/>
</dbReference>
<comment type="similarity">
    <text evidence="3 7">Belongs to the IspD/TarI cytidylyltransferase family. IspD subfamily.</text>
</comment>
<sequence length="241" mass="26439">MKKTDSQTGSHADGVIAIVPAAGVGSRMQADCPKQYLTIGTQTILEHTVRLLLSHPQIEHIVIAVSENDEYFSDLAIAEHSKITRVAGGVERADSVLSGLNHINTHFAQNEWVLVHDAARPCITLSDIDKLIAACKEHAVGGILAAPVKDTMKRSDASKHIKNTVERENLWHALTPQMFRCKKLQEVLNEALVQGALITDEASAMERCGYQPLLVTGRSDNIKITQPEDLALAEFYLSRND</sequence>
<dbReference type="GO" id="GO:0050518">
    <property type="term" value="F:2-C-methyl-D-erythritol 4-phosphate cytidylyltransferase activity"/>
    <property type="evidence" value="ECO:0007669"/>
    <property type="project" value="UniProtKB-UniRule"/>
</dbReference>
<dbReference type="EC" id="2.7.7.60" evidence="7"/>
<dbReference type="CDD" id="cd02516">
    <property type="entry name" value="CDP-ME_synthetase"/>
    <property type="match status" value="1"/>
</dbReference>
<dbReference type="FunFam" id="3.90.550.10:FF:000003">
    <property type="entry name" value="2-C-methyl-D-erythritol 4-phosphate cytidylyltransferase"/>
    <property type="match status" value="1"/>
</dbReference>
<feature type="site" description="Transition state stabilizer" evidence="7">
    <location>
        <position position="27"/>
    </location>
</feature>
<comment type="caution">
    <text evidence="8">The sequence shown here is derived from an EMBL/GenBank/DDBJ whole genome shotgun (WGS) entry which is preliminary data.</text>
</comment>
<evidence type="ECO:0000256" key="1">
    <source>
        <dbReference type="ARBA" id="ARBA00001282"/>
    </source>
</evidence>
<name>A0AAV5NUU2_9VIBR</name>
<dbReference type="PANTHER" id="PTHR32125:SF4">
    <property type="entry name" value="2-C-METHYL-D-ERYTHRITOL 4-PHOSPHATE CYTIDYLYLTRANSFERASE, CHLOROPLASTIC"/>
    <property type="match status" value="1"/>
</dbReference>
<keyword evidence="4 7" id="KW-0808">Transferase</keyword>
<dbReference type="InterPro" id="IPR001228">
    <property type="entry name" value="IspD"/>
</dbReference>
<evidence type="ECO:0000256" key="6">
    <source>
        <dbReference type="ARBA" id="ARBA00023229"/>
    </source>
</evidence>
<dbReference type="HAMAP" id="MF_00108">
    <property type="entry name" value="IspD"/>
    <property type="match status" value="1"/>
</dbReference>
<dbReference type="AlphaFoldDB" id="A0AAV5NUU2"/>
<evidence type="ECO:0000256" key="5">
    <source>
        <dbReference type="ARBA" id="ARBA00022695"/>
    </source>
</evidence>
<organism evidence="8 9">
    <name type="scientific">Vibrio penaeicida</name>
    <dbReference type="NCBI Taxonomy" id="104609"/>
    <lineage>
        <taxon>Bacteria</taxon>
        <taxon>Pseudomonadati</taxon>
        <taxon>Pseudomonadota</taxon>
        <taxon>Gammaproteobacteria</taxon>
        <taxon>Vibrionales</taxon>
        <taxon>Vibrionaceae</taxon>
        <taxon>Vibrio</taxon>
    </lineage>
</organism>
<feature type="site" description="Transition state stabilizer" evidence="7">
    <location>
        <position position="34"/>
    </location>
</feature>
<keyword evidence="9" id="KW-1185">Reference proteome</keyword>
<dbReference type="Proteomes" id="UP001156690">
    <property type="component" value="Unassembled WGS sequence"/>
</dbReference>
<evidence type="ECO:0000256" key="4">
    <source>
        <dbReference type="ARBA" id="ARBA00022679"/>
    </source>
</evidence>
<comment type="catalytic activity">
    <reaction evidence="1 7">
        <text>2-C-methyl-D-erythritol 4-phosphate + CTP + H(+) = 4-CDP-2-C-methyl-D-erythritol + diphosphate</text>
        <dbReference type="Rhea" id="RHEA:13429"/>
        <dbReference type="ChEBI" id="CHEBI:15378"/>
        <dbReference type="ChEBI" id="CHEBI:33019"/>
        <dbReference type="ChEBI" id="CHEBI:37563"/>
        <dbReference type="ChEBI" id="CHEBI:57823"/>
        <dbReference type="ChEBI" id="CHEBI:58262"/>
        <dbReference type="EC" id="2.7.7.60"/>
    </reaction>
</comment>
<evidence type="ECO:0000256" key="7">
    <source>
        <dbReference type="HAMAP-Rule" id="MF_00108"/>
    </source>
</evidence>
<comment type="function">
    <text evidence="7">Catalyzes the formation of 4-diphosphocytidyl-2-C-methyl-D-erythritol from CTP and 2-C-methyl-D-erythritol 4-phosphate (MEP).</text>
</comment>
<dbReference type="Gene3D" id="3.90.550.10">
    <property type="entry name" value="Spore Coat Polysaccharide Biosynthesis Protein SpsA, Chain A"/>
    <property type="match status" value="1"/>
</dbReference>
<keyword evidence="6 7" id="KW-0414">Isoprene biosynthesis</keyword>
<dbReference type="GO" id="GO:0019288">
    <property type="term" value="P:isopentenyl diphosphate biosynthetic process, methylerythritol 4-phosphate pathway"/>
    <property type="evidence" value="ECO:0007669"/>
    <property type="project" value="UniProtKB-UniRule"/>
</dbReference>
<feature type="site" description="Positions MEP for the nucleophilic attack" evidence="7">
    <location>
        <position position="167"/>
    </location>
</feature>
<dbReference type="RefSeq" id="WP_126606190.1">
    <property type="nucleotide sequence ID" value="NZ_AP025144.1"/>
</dbReference>
<evidence type="ECO:0000256" key="3">
    <source>
        <dbReference type="ARBA" id="ARBA00009789"/>
    </source>
</evidence>
<accession>A0AAV5NUU2</accession>
<evidence type="ECO:0000313" key="9">
    <source>
        <dbReference type="Proteomes" id="UP001156690"/>
    </source>
</evidence>
<dbReference type="PROSITE" id="PS01295">
    <property type="entry name" value="ISPD"/>
    <property type="match status" value="1"/>
</dbReference>
<dbReference type="Pfam" id="PF01128">
    <property type="entry name" value="IspD"/>
    <property type="match status" value="1"/>
</dbReference>
<proteinExistence type="inferred from homology"/>
<gene>
    <name evidence="7 8" type="primary">ispD</name>
    <name evidence="8" type="ORF">GCM10007932_31470</name>
</gene>
<dbReference type="InterPro" id="IPR034683">
    <property type="entry name" value="IspD/TarI"/>
</dbReference>
<evidence type="ECO:0000256" key="2">
    <source>
        <dbReference type="ARBA" id="ARBA00004787"/>
    </source>
</evidence>
<dbReference type="SUPFAM" id="SSF53448">
    <property type="entry name" value="Nucleotide-diphospho-sugar transferases"/>
    <property type="match status" value="1"/>
</dbReference>
<protein>
    <recommendedName>
        <fullName evidence="7">2-C-methyl-D-erythritol 4-phosphate cytidylyltransferase</fullName>
        <ecNumber evidence="7">2.7.7.60</ecNumber>
    </recommendedName>
    <alternativeName>
        <fullName evidence="7">4-diphosphocytidyl-2C-methyl-D-erythritol synthase</fullName>
    </alternativeName>
    <alternativeName>
        <fullName evidence="7">MEP cytidylyltransferase</fullName>
        <shortName evidence="7">MCT</shortName>
    </alternativeName>
</protein>
<feature type="site" description="Positions MEP for the nucleophilic attack" evidence="7">
    <location>
        <position position="223"/>
    </location>
</feature>